<dbReference type="eggNOG" id="ENOG50300BR">
    <property type="taxonomic scope" value="Bacteria"/>
</dbReference>
<protein>
    <submittedName>
        <fullName evidence="3">Putative lipoprotein</fullName>
    </submittedName>
</protein>
<gene>
    <name evidence="3" type="ordered locus">MICA_808</name>
</gene>
<dbReference type="KEGG" id="mai:MICA_808"/>
<feature type="signal peptide" evidence="2">
    <location>
        <begin position="1"/>
        <end position="22"/>
    </location>
</feature>
<dbReference type="RefSeq" id="WP_014102365.1">
    <property type="nucleotide sequence ID" value="NC_016026.1"/>
</dbReference>
<feature type="region of interest" description="Disordered" evidence="1">
    <location>
        <begin position="254"/>
        <end position="292"/>
    </location>
</feature>
<keyword evidence="2" id="KW-0732">Signal</keyword>
<proteinExistence type="predicted"/>
<sequence>MTFNARTFVLLLATTAALSLSACETMETAANSVSDTVVTGVSDLSTKIASIKLDDLNPFATDPAVADAANAAAIMPAAGGDATTQVAGTIGGCPHVQLVTDLKQLHQFTNPDMPKADQEVSSVTMNIVSHSCTTDEKGMVMDMEVGFNGSLGAKGRGTNSEKPSFSYPYFVAVTNAQGSILAKEIFAATLSYDKTTDQISQSEAIRQVMPAGADTGSYRVLVGFQLSPQELAYNRTLPPSADAIANVEPAAGETAPAAIEPPTFMSYKTSGPAANDNNGSAPVTLTPKEYAE</sequence>
<reference evidence="3 4" key="1">
    <citation type="journal article" date="2011" name="BMC Genomics">
        <title>Genomic insights into an obligate epibiotic bacterial predator: Micavibrio aeruginosavorus ARL-13.</title>
        <authorList>
            <person name="Wang Z."/>
            <person name="Kadouri D."/>
            <person name="Wu M."/>
        </authorList>
    </citation>
    <scope>NUCLEOTIDE SEQUENCE [LARGE SCALE GENOMIC DNA]</scope>
    <source>
        <strain evidence="3 4">ARL-13</strain>
    </source>
</reference>
<dbReference type="Proteomes" id="UP000009286">
    <property type="component" value="Chromosome"/>
</dbReference>
<name>G2KR95_MICAA</name>
<feature type="chain" id="PRO_5003432204" evidence="2">
    <location>
        <begin position="23"/>
        <end position="292"/>
    </location>
</feature>
<dbReference type="AlphaFoldDB" id="G2KR95"/>
<evidence type="ECO:0000313" key="3">
    <source>
        <dbReference type="EMBL" id="AEP09142.1"/>
    </source>
</evidence>
<evidence type="ECO:0000256" key="2">
    <source>
        <dbReference type="SAM" id="SignalP"/>
    </source>
</evidence>
<keyword evidence="4" id="KW-1185">Reference proteome</keyword>
<accession>G2KR95</accession>
<keyword evidence="3" id="KW-0449">Lipoprotein</keyword>
<dbReference type="PROSITE" id="PS51257">
    <property type="entry name" value="PROKAR_LIPOPROTEIN"/>
    <property type="match status" value="1"/>
</dbReference>
<dbReference type="EMBL" id="CP002382">
    <property type="protein sequence ID" value="AEP09142.1"/>
    <property type="molecule type" value="Genomic_DNA"/>
</dbReference>
<evidence type="ECO:0000313" key="4">
    <source>
        <dbReference type="Proteomes" id="UP000009286"/>
    </source>
</evidence>
<dbReference type="HOGENOM" id="CLU_1052971_0_0_5"/>
<dbReference type="OrthoDB" id="8443104at2"/>
<organism evidence="3 4">
    <name type="scientific">Micavibrio aeruginosavorus (strain ARL-13)</name>
    <dbReference type="NCBI Taxonomy" id="856793"/>
    <lineage>
        <taxon>Bacteria</taxon>
        <taxon>Pseudomonadati</taxon>
        <taxon>Bdellovibrionota</taxon>
        <taxon>Bdellovibrionia</taxon>
        <taxon>Bdellovibrionales</taxon>
        <taxon>Pseudobdellovibrionaceae</taxon>
        <taxon>Micavibrio</taxon>
    </lineage>
</organism>
<evidence type="ECO:0000256" key="1">
    <source>
        <dbReference type="SAM" id="MobiDB-lite"/>
    </source>
</evidence>